<dbReference type="EMBL" id="KI963958">
    <property type="protein sequence ID" value="EUC46971.1"/>
    <property type="molecule type" value="Genomic_DNA"/>
</dbReference>
<organism evidence="2 3">
    <name type="scientific">Bipolaris oryzae ATCC 44560</name>
    <dbReference type="NCBI Taxonomy" id="930090"/>
    <lineage>
        <taxon>Eukaryota</taxon>
        <taxon>Fungi</taxon>
        <taxon>Dikarya</taxon>
        <taxon>Ascomycota</taxon>
        <taxon>Pezizomycotina</taxon>
        <taxon>Dothideomycetes</taxon>
        <taxon>Pleosporomycetidae</taxon>
        <taxon>Pleosporales</taxon>
        <taxon>Pleosporineae</taxon>
        <taxon>Pleosporaceae</taxon>
        <taxon>Bipolaris</taxon>
    </lineage>
</organism>
<feature type="non-terminal residue" evidence="2">
    <location>
        <position position="230"/>
    </location>
</feature>
<dbReference type="InterPro" id="IPR052895">
    <property type="entry name" value="HetReg/Transcr_Mod"/>
</dbReference>
<evidence type="ECO:0000313" key="3">
    <source>
        <dbReference type="Proteomes" id="UP000054032"/>
    </source>
</evidence>
<dbReference type="PANTHER" id="PTHR24148">
    <property type="entry name" value="ANKYRIN REPEAT DOMAIN-CONTAINING PROTEIN 39 HOMOLOG-RELATED"/>
    <property type="match status" value="1"/>
</dbReference>
<dbReference type="PANTHER" id="PTHR24148:SF73">
    <property type="entry name" value="HET DOMAIN PROTEIN (AFU_ORTHOLOGUE AFUA_8G01020)"/>
    <property type="match status" value="1"/>
</dbReference>
<sequence>MTVAFHRKQLDRSRREIRLLELLPKTQWPNNPQPACRIFHASLDQHPSYRALSYVWGDKSDTRHILVNGRTFEVTRNLFEALNSIVESESFVIWIDAICINQADDEEKGWQVALMGDIYRQTSEVIAWLGPSAHNSDAVLEHLDILGSISESLGLPTDTSACLTAWKLMLGIKPLEGDLTEPTSNPTSNLTGLSISLKAFEILLYIMGGFESHRFLLPLADLGHLFQRQW</sequence>
<dbReference type="InterPro" id="IPR010730">
    <property type="entry name" value="HET"/>
</dbReference>
<evidence type="ECO:0000313" key="2">
    <source>
        <dbReference type="EMBL" id="EUC46971.1"/>
    </source>
</evidence>
<dbReference type="Proteomes" id="UP000054032">
    <property type="component" value="Unassembled WGS sequence"/>
</dbReference>
<name>W6ZTC3_COCMI</name>
<dbReference type="STRING" id="930090.W6ZTC3"/>
<dbReference type="HOGENOM" id="CLU_1190410_0_0_1"/>
<dbReference type="AlphaFoldDB" id="W6ZTC3"/>
<evidence type="ECO:0000259" key="1">
    <source>
        <dbReference type="Pfam" id="PF06985"/>
    </source>
</evidence>
<proteinExistence type="predicted"/>
<dbReference type="GeneID" id="19124295"/>
<gene>
    <name evidence="2" type="ORF">COCMIDRAFT_45858</name>
</gene>
<feature type="domain" description="Heterokaryon incompatibility" evidence="1">
    <location>
        <begin position="49"/>
        <end position="142"/>
    </location>
</feature>
<accession>W6ZTC3</accession>
<reference evidence="2 3" key="1">
    <citation type="journal article" date="2013" name="PLoS Genet.">
        <title>Comparative genome structure, secondary metabolite, and effector coding capacity across Cochliobolus pathogens.</title>
        <authorList>
            <person name="Condon B.J."/>
            <person name="Leng Y."/>
            <person name="Wu D."/>
            <person name="Bushley K.E."/>
            <person name="Ohm R.A."/>
            <person name="Otillar R."/>
            <person name="Martin J."/>
            <person name="Schackwitz W."/>
            <person name="Grimwood J."/>
            <person name="MohdZainudin N."/>
            <person name="Xue C."/>
            <person name="Wang R."/>
            <person name="Manning V.A."/>
            <person name="Dhillon B."/>
            <person name="Tu Z.J."/>
            <person name="Steffenson B.J."/>
            <person name="Salamov A."/>
            <person name="Sun H."/>
            <person name="Lowry S."/>
            <person name="LaButti K."/>
            <person name="Han J."/>
            <person name="Copeland A."/>
            <person name="Lindquist E."/>
            <person name="Barry K."/>
            <person name="Schmutz J."/>
            <person name="Baker S.E."/>
            <person name="Ciuffetti L.M."/>
            <person name="Grigoriev I.V."/>
            <person name="Zhong S."/>
            <person name="Turgeon B.G."/>
        </authorList>
    </citation>
    <scope>NUCLEOTIDE SEQUENCE [LARGE SCALE GENOMIC DNA]</scope>
    <source>
        <strain evidence="2 3">ATCC 44560</strain>
    </source>
</reference>
<dbReference type="KEGG" id="bor:COCMIDRAFT_45858"/>
<dbReference type="RefSeq" id="XP_007686488.1">
    <property type="nucleotide sequence ID" value="XM_007688298.1"/>
</dbReference>
<dbReference type="OrthoDB" id="2157530at2759"/>
<dbReference type="Pfam" id="PF06985">
    <property type="entry name" value="HET"/>
    <property type="match status" value="1"/>
</dbReference>
<dbReference type="eggNOG" id="ENOG502SIE8">
    <property type="taxonomic scope" value="Eukaryota"/>
</dbReference>
<keyword evidence="3" id="KW-1185">Reference proteome</keyword>
<protein>
    <recommendedName>
        <fullName evidence="1">Heterokaryon incompatibility domain-containing protein</fullName>
    </recommendedName>
</protein>